<organism evidence="2 3">
    <name type="scientific">Dibothriocephalus latus</name>
    <name type="common">Fish tapeworm</name>
    <name type="synonym">Diphyllobothrium latum</name>
    <dbReference type="NCBI Taxonomy" id="60516"/>
    <lineage>
        <taxon>Eukaryota</taxon>
        <taxon>Metazoa</taxon>
        <taxon>Spiralia</taxon>
        <taxon>Lophotrochozoa</taxon>
        <taxon>Platyhelminthes</taxon>
        <taxon>Cestoda</taxon>
        <taxon>Eucestoda</taxon>
        <taxon>Diphyllobothriidea</taxon>
        <taxon>Diphyllobothriidae</taxon>
        <taxon>Dibothriocephalus</taxon>
    </lineage>
</organism>
<evidence type="ECO:0000313" key="3">
    <source>
        <dbReference type="Proteomes" id="UP000281553"/>
    </source>
</evidence>
<proteinExistence type="predicted"/>
<dbReference type="Proteomes" id="UP000281553">
    <property type="component" value="Unassembled WGS sequence"/>
</dbReference>
<evidence type="ECO:0000256" key="1">
    <source>
        <dbReference type="SAM" id="MobiDB-lite"/>
    </source>
</evidence>
<gene>
    <name evidence="2" type="ORF">DILT_LOCUS3489</name>
</gene>
<name>A0A3P6TJZ3_DIBLA</name>
<evidence type="ECO:0000313" key="2">
    <source>
        <dbReference type="EMBL" id="VDK83639.1"/>
    </source>
</evidence>
<feature type="compositionally biased region" description="Basic and acidic residues" evidence="1">
    <location>
        <begin position="27"/>
        <end position="42"/>
    </location>
</feature>
<dbReference type="OrthoDB" id="10464694at2759"/>
<sequence length="129" mass="14982">MRPTHANRLGSTGVWDRTLPKTPAKHVRYDPRPPPRYWDRPWGEEVDTMDQIKHARSSSDQSALQQFVRYSDTSLTDYTSPASSVHLREGWPEDVGSDSPFMQPDASRQSLQQDRYFIALNWLYIYPAI</sequence>
<feature type="region of interest" description="Disordered" evidence="1">
    <location>
        <begin position="1"/>
        <end position="42"/>
    </location>
</feature>
<protein>
    <submittedName>
        <fullName evidence="2">Uncharacterized protein</fullName>
    </submittedName>
</protein>
<dbReference type="AlphaFoldDB" id="A0A3P6TJZ3"/>
<reference evidence="2 3" key="1">
    <citation type="submission" date="2018-11" db="EMBL/GenBank/DDBJ databases">
        <authorList>
            <consortium name="Pathogen Informatics"/>
        </authorList>
    </citation>
    <scope>NUCLEOTIDE SEQUENCE [LARGE SCALE GENOMIC DNA]</scope>
</reference>
<keyword evidence="3" id="KW-1185">Reference proteome</keyword>
<accession>A0A3P6TJZ3</accession>
<dbReference type="EMBL" id="UYRU01043745">
    <property type="protein sequence ID" value="VDK83639.1"/>
    <property type="molecule type" value="Genomic_DNA"/>
</dbReference>